<reference evidence="2" key="1">
    <citation type="journal article" date="2019" name="Int. J. Syst. Evol. Microbiol.">
        <title>The Global Catalogue of Microorganisms (GCM) 10K type strain sequencing project: providing services to taxonomists for standard genome sequencing and annotation.</title>
        <authorList>
            <consortium name="The Broad Institute Genomics Platform"/>
            <consortium name="The Broad Institute Genome Sequencing Center for Infectious Disease"/>
            <person name="Wu L."/>
            <person name="Ma J."/>
        </authorList>
    </citation>
    <scope>NUCLEOTIDE SEQUENCE [LARGE SCALE GENOMIC DNA]</scope>
    <source>
        <strain evidence="2">JCM 17925</strain>
    </source>
</reference>
<evidence type="ECO:0000313" key="2">
    <source>
        <dbReference type="Proteomes" id="UP001500936"/>
    </source>
</evidence>
<evidence type="ECO:0000313" key="1">
    <source>
        <dbReference type="EMBL" id="GAA4416614.1"/>
    </source>
</evidence>
<protein>
    <submittedName>
        <fullName evidence="1">Uncharacterized protein</fullName>
    </submittedName>
</protein>
<keyword evidence="2" id="KW-1185">Reference proteome</keyword>
<accession>A0ABP8KTY8</accession>
<comment type="caution">
    <text evidence="1">The sequence shown here is derived from an EMBL/GenBank/DDBJ whole genome shotgun (WGS) entry which is preliminary data.</text>
</comment>
<proteinExistence type="predicted"/>
<dbReference type="Proteomes" id="UP001500936">
    <property type="component" value="Unassembled WGS sequence"/>
</dbReference>
<organism evidence="1 2">
    <name type="scientific">Nibrella viscosa</name>
    <dbReference type="NCBI Taxonomy" id="1084524"/>
    <lineage>
        <taxon>Bacteria</taxon>
        <taxon>Pseudomonadati</taxon>
        <taxon>Bacteroidota</taxon>
        <taxon>Cytophagia</taxon>
        <taxon>Cytophagales</taxon>
        <taxon>Spirosomataceae</taxon>
        <taxon>Nibrella</taxon>
    </lineage>
</organism>
<sequence>MLEPPDKLVDKALTGRKPVAIRLTTTDDQKVYIHDDLATKHRKLFAFIRYYAERLRSVAVQPKIFINKQSPEKAVKIE</sequence>
<name>A0ABP8KTY8_9BACT</name>
<dbReference type="EMBL" id="BAABHB010000014">
    <property type="protein sequence ID" value="GAA4416614.1"/>
    <property type="molecule type" value="Genomic_DNA"/>
</dbReference>
<gene>
    <name evidence="1" type="ORF">GCM10023187_48200</name>
</gene>